<sequence length="867" mass="96698">MSSSPTSGTGSASKLPQTSTKASTLRPNSSASSRPRTAPKPSMRRTKSTNKNIAESPFLQSSHDKNIIKRLKKMTRHGHTVSHPYLNTLEGSQESISKPEMDVLPIPLSQKPKDAPSIARTEYAIERRKREATSKGEFYLSQLSKSLAQKDRQTSLLILAAARKQFKFAENKKMLAHVNAMHAKIQGEFAMESAAECMEERNYDRAVELVSEAGFHFKVLSGVTEVYREMPQSEAARLERDRRLFLEIRNPKQYVRSLAIKAGTASRASAVSRLDERKYTEATECLSDAEICFKWAKLDKDETGTEELRTHIRLAESASFGDGLLEEIAASLKPVSKKDFSGLLESLNSAQAAYEGAFDDAGVKVVERMKNCLRCLRAADVAWYDLAHNLKQNDYSASLSCLMTARKCLYESSQGLPYVNPELDRTLSVLLNEDMTSLTMIAELAEKDGTEFKAKAAKALEKKALDKAASHASSANKCFNWIVLRSKLLSPDNYKYQKKEDFTSDKSELNLSVDKLEDVPESNLCEMLMERFLEMFPSVKEDPFKVNVSGIQRSIESVNEIMRQVTESNALIKADNLMNEFYNLEENNLDDAMKNLEEAKTVYATSGFLQKANNVNTIKVNTIGDVALEKVMPLLTEGKHAEAQKLMREAMYYYDQTGNRKKYDAVNRTLLCSQGDQLLTAFDKALENGDYDTALGHGLEAVELYGSSGDEERIALLGDPKVVVWRRAVDDADTLKLQSLKAVDERNLTKARQLASNAKSCLTWAGESGATIDDIFGVIKMAEKRWKGDELMKQALGCVGDADRENTKNMLWLATQAYQVAQLEYQQLMGRAADIIAESDTDPTFGLELEANISKIYNVCKDGVKIA</sequence>
<organism evidence="2 3">
    <name type="scientific">Triparma columacea</name>
    <dbReference type="NCBI Taxonomy" id="722753"/>
    <lineage>
        <taxon>Eukaryota</taxon>
        <taxon>Sar</taxon>
        <taxon>Stramenopiles</taxon>
        <taxon>Ochrophyta</taxon>
        <taxon>Bolidophyceae</taxon>
        <taxon>Parmales</taxon>
        <taxon>Triparmaceae</taxon>
        <taxon>Triparma</taxon>
    </lineage>
</organism>
<dbReference type="OrthoDB" id="192757at2759"/>
<gene>
    <name evidence="2" type="ORF">TrCOL_g5581</name>
</gene>
<evidence type="ECO:0000256" key="1">
    <source>
        <dbReference type="SAM" id="MobiDB-lite"/>
    </source>
</evidence>
<protein>
    <submittedName>
        <fullName evidence="2">Uncharacterized protein</fullName>
    </submittedName>
</protein>
<keyword evidence="3" id="KW-1185">Reference proteome</keyword>
<feature type="compositionally biased region" description="Polar residues" evidence="1">
    <location>
        <begin position="14"/>
        <end position="35"/>
    </location>
</feature>
<evidence type="ECO:0000313" key="3">
    <source>
        <dbReference type="Proteomes" id="UP001165065"/>
    </source>
</evidence>
<comment type="caution">
    <text evidence="2">The sequence shown here is derived from an EMBL/GenBank/DDBJ whole genome shotgun (WGS) entry which is preliminary data.</text>
</comment>
<proteinExistence type="predicted"/>
<evidence type="ECO:0000313" key="2">
    <source>
        <dbReference type="EMBL" id="GMI27357.1"/>
    </source>
</evidence>
<reference evidence="3" key="1">
    <citation type="journal article" date="2023" name="Commun. Biol.">
        <title>Genome analysis of Parmales, the sister group of diatoms, reveals the evolutionary specialization of diatoms from phago-mixotrophs to photoautotrophs.</title>
        <authorList>
            <person name="Ban H."/>
            <person name="Sato S."/>
            <person name="Yoshikawa S."/>
            <person name="Yamada K."/>
            <person name="Nakamura Y."/>
            <person name="Ichinomiya M."/>
            <person name="Sato N."/>
            <person name="Blanc-Mathieu R."/>
            <person name="Endo H."/>
            <person name="Kuwata A."/>
            <person name="Ogata H."/>
        </authorList>
    </citation>
    <scope>NUCLEOTIDE SEQUENCE [LARGE SCALE GENOMIC DNA]</scope>
</reference>
<accession>A0A9W7G0V1</accession>
<feature type="region of interest" description="Disordered" evidence="1">
    <location>
        <begin position="1"/>
        <end position="65"/>
    </location>
</feature>
<feature type="compositionally biased region" description="Polar residues" evidence="1">
    <location>
        <begin position="49"/>
        <end position="61"/>
    </location>
</feature>
<feature type="non-terminal residue" evidence="2">
    <location>
        <position position="867"/>
    </location>
</feature>
<name>A0A9W7G0V1_9STRA</name>
<dbReference type="AlphaFoldDB" id="A0A9W7G0V1"/>
<dbReference type="Proteomes" id="UP001165065">
    <property type="component" value="Unassembled WGS sequence"/>
</dbReference>
<dbReference type="EMBL" id="BRYA01000643">
    <property type="protein sequence ID" value="GMI27357.1"/>
    <property type="molecule type" value="Genomic_DNA"/>
</dbReference>
<feature type="compositionally biased region" description="Low complexity" evidence="1">
    <location>
        <begin position="1"/>
        <end position="13"/>
    </location>
</feature>